<name>A0AAV2MW49_9HYME</name>
<reference evidence="1" key="1">
    <citation type="submission" date="2024-04" db="EMBL/GenBank/DDBJ databases">
        <authorList>
            <consortium name="Molecular Ecology Group"/>
        </authorList>
    </citation>
    <scope>NUCLEOTIDE SEQUENCE</scope>
</reference>
<dbReference type="AlphaFoldDB" id="A0AAV2MW49"/>
<gene>
    <name evidence="1" type="ORF">LPLAT_LOCUS5242</name>
</gene>
<keyword evidence="2" id="KW-1185">Reference proteome</keyword>
<dbReference type="EMBL" id="CAXIPU020000424">
    <property type="protein sequence ID" value="CAL1671821.1"/>
    <property type="molecule type" value="Genomic_DNA"/>
</dbReference>
<comment type="caution">
    <text evidence="1">The sequence shown here is derived from an EMBL/GenBank/DDBJ whole genome shotgun (WGS) entry which is preliminary data.</text>
</comment>
<evidence type="ECO:0000313" key="2">
    <source>
        <dbReference type="Proteomes" id="UP001497644"/>
    </source>
</evidence>
<sequence>MVWRSTFRERGPDRPDSEVTVLVPHDSVDAILLPVTEGMRDRTDPLSTAVDGLVRGPGEKSRCNILCSRLLLLSISLNCCFTYSTVKRILSGNVTSVPTLKIDHVVSLVAG</sequence>
<dbReference type="Proteomes" id="UP001497644">
    <property type="component" value="Unassembled WGS sequence"/>
</dbReference>
<proteinExistence type="predicted"/>
<accession>A0AAV2MW49</accession>
<protein>
    <submittedName>
        <fullName evidence="1">Uncharacterized protein</fullName>
    </submittedName>
</protein>
<organism evidence="1 2">
    <name type="scientific">Lasius platythorax</name>
    <dbReference type="NCBI Taxonomy" id="488582"/>
    <lineage>
        <taxon>Eukaryota</taxon>
        <taxon>Metazoa</taxon>
        <taxon>Ecdysozoa</taxon>
        <taxon>Arthropoda</taxon>
        <taxon>Hexapoda</taxon>
        <taxon>Insecta</taxon>
        <taxon>Pterygota</taxon>
        <taxon>Neoptera</taxon>
        <taxon>Endopterygota</taxon>
        <taxon>Hymenoptera</taxon>
        <taxon>Apocrita</taxon>
        <taxon>Aculeata</taxon>
        <taxon>Formicoidea</taxon>
        <taxon>Formicidae</taxon>
        <taxon>Formicinae</taxon>
        <taxon>Lasius</taxon>
        <taxon>Lasius</taxon>
    </lineage>
</organism>
<evidence type="ECO:0000313" key="1">
    <source>
        <dbReference type="EMBL" id="CAL1671821.1"/>
    </source>
</evidence>